<keyword evidence="1" id="KW-1133">Transmembrane helix</keyword>
<protein>
    <submittedName>
        <fullName evidence="2">Uncharacterized protein</fullName>
    </submittedName>
</protein>
<keyword evidence="1" id="KW-0812">Transmembrane</keyword>
<keyword evidence="1" id="KW-0472">Membrane</keyword>
<evidence type="ECO:0000256" key="1">
    <source>
        <dbReference type="SAM" id="Phobius"/>
    </source>
</evidence>
<feature type="transmembrane region" description="Helical" evidence="1">
    <location>
        <begin position="37"/>
        <end position="55"/>
    </location>
</feature>
<organism evidence="2 3">
    <name type="scientific">Nepenthes gracilis</name>
    <name type="common">Slender pitcher plant</name>
    <dbReference type="NCBI Taxonomy" id="150966"/>
    <lineage>
        <taxon>Eukaryota</taxon>
        <taxon>Viridiplantae</taxon>
        <taxon>Streptophyta</taxon>
        <taxon>Embryophyta</taxon>
        <taxon>Tracheophyta</taxon>
        <taxon>Spermatophyta</taxon>
        <taxon>Magnoliopsida</taxon>
        <taxon>eudicotyledons</taxon>
        <taxon>Gunneridae</taxon>
        <taxon>Pentapetalae</taxon>
        <taxon>Caryophyllales</taxon>
        <taxon>Nepenthaceae</taxon>
        <taxon>Nepenthes</taxon>
    </lineage>
</organism>
<evidence type="ECO:0000313" key="3">
    <source>
        <dbReference type="Proteomes" id="UP001279734"/>
    </source>
</evidence>
<dbReference type="EMBL" id="BSYO01000010">
    <property type="protein sequence ID" value="GMH10881.1"/>
    <property type="molecule type" value="Genomic_DNA"/>
</dbReference>
<dbReference type="Proteomes" id="UP001279734">
    <property type="component" value="Unassembled WGS sequence"/>
</dbReference>
<keyword evidence="3" id="KW-1185">Reference proteome</keyword>
<dbReference type="AlphaFoldDB" id="A0AAD3SHL8"/>
<reference evidence="2" key="1">
    <citation type="submission" date="2023-05" db="EMBL/GenBank/DDBJ databases">
        <title>Nepenthes gracilis genome sequencing.</title>
        <authorList>
            <person name="Fukushima K."/>
        </authorList>
    </citation>
    <scope>NUCLEOTIDE SEQUENCE</scope>
    <source>
        <strain evidence="2">SING2019-196</strain>
    </source>
</reference>
<sequence>MKHYFGLSHGPGPGGVSLSVSAAKQELETGHRSNPPWAFWAGLANLALLIILSPIKSRCAQVYVHHFGATRI</sequence>
<proteinExistence type="predicted"/>
<evidence type="ECO:0000313" key="2">
    <source>
        <dbReference type="EMBL" id="GMH10881.1"/>
    </source>
</evidence>
<name>A0AAD3SHL8_NEPGR</name>
<gene>
    <name evidence="2" type="ORF">Nepgr_012722</name>
</gene>
<comment type="caution">
    <text evidence="2">The sequence shown here is derived from an EMBL/GenBank/DDBJ whole genome shotgun (WGS) entry which is preliminary data.</text>
</comment>
<accession>A0AAD3SHL8</accession>